<protein>
    <submittedName>
        <fullName evidence="1">Uncharacterized protein</fullName>
    </submittedName>
</protein>
<dbReference type="HOGENOM" id="CLU_2573530_0_0_1"/>
<dbReference type="RefSeq" id="XP_007671890.1">
    <property type="nucleotide sequence ID" value="XM_007673700.1"/>
</dbReference>
<name>M2NN98_BAUPA</name>
<evidence type="ECO:0000313" key="1">
    <source>
        <dbReference type="EMBL" id="EMD00706.1"/>
    </source>
</evidence>
<sequence>MDFDSAPGTILEASATYKNSASARDGQFRLVHACISEFSRPGYASDNTIVDRSKSNVQQLVYTLQYEQTAVQLHDRSQLVA</sequence>
<dbReference type="Proteomes" id="UP000011761">
    <property type="component" value="Unassembled WGS sequence"/>
</dbReference>
<organism evidence="1 2">
    <name type="scientific">Baudoinia panamericana (strain UAMH 10762)</name>
    <name type="common">Angels' share fungus</name>
    <name type="synonym">Baudoinia compniacensis (strain UAMH 10762)</name>
    <dbReference type="NCBI Taxonomy" id="717646"/>
    <lineage>
        <taxon>Eukaryota</taxon>
        <taxon>Fungi</taxon>
        <taxon>Dikarya</taxon>
        <taxon>Ascomycota</taxon>
        <taxon>Pezizomycotina</taxon>
        <taxon>Dothideomycetes</taxon>
        <taxon>Dothideomycetidae</taxon>
        <taxon>Mycosphaerellales</taxon>
        <taxon>Teratosphaeriaceae</taxon>
        <taxon>Baudoinia</taxon>
    </lineage>
</organism>
<evidence type="ECO:0000313" key="2">
    <source>
        <dbReference type="Proteomes" id="UP000011761"/>
    </source>
</evidence>
<dbReference type="GeneID" id="19107324"/>
<accession>M2NN98</accession>
<dbReference type="AlphaFoldDB" id="M2NN98"/>
<keyword evidence="2" id="KW-1185">Reference proteome</keyword>
<reference evidence="1 2" key="1">
    <citation type="journal article" date="2012" name="PLoS Pathog.">
        <title>Diverse lifestyles and strategies of plant pathogenesis encoded in the genomes of eighteen Dothideomycetes fungi.</title>
        <authorList>
            <person name="Ohm R.A."/>
            <person name="Feau N."/>
            <person name="Henrissat B."/>
            <person name="Schoch C.L."/>
            <person name="Horwitz B.A."/>
            <person name="Barry K.W."/>
            <person name="Condon B.J."/>
            <person name="Copeland A.C."/>
            <person name="Dhillon B."/>
            <person name="Glaser F."/>
            <person name="Hesse C.N."/>
            <person name="Kosti I."/>
            <person name="LaButti K."/>
            <person name="Lindquist E.A."/>
            <person name="Lucas S."/>
            <person name="Salamov A.A."/>
            <person name="Bradshaw R.E."/>
            <person name="Ciuffetti L."/>
            <person name="Hamelin R.C."/>
            <person name="Kema G.H.J."/>
            <person name="Lawrence C."/>
            <person name="Scott J.A."/>
            <person name="Spatafora J.W."/>
            <person name="Turgeon B.G."/>
            <person name="de Wit P.J.G.M."/>
            <person name="Zhong S."/>
            <person name="Goodwin S.B."/>
            <person name="Grigoriev I.V."/>
        </authorList>
    </citation>
    <scope>NUCLEOTIDE SEQUENCE [LARGE SCALE GENOMIC DNA]</scope>
    <source>
        <strain evidence="1 2">UAMH 10762</strain>
    </source>
</reference>
<proteinExistence type="predicted"/>
<gene>
    <name evidence="1" type="ORF">BAUCODRAFT_118452</name>
</gene>
<dbReference type="EMBL" id="KB445550">
    <property type="protein sequence ID" value="EMD00706.1"/>
    <property type="molecule type" value="Genomic_DNA"/>
</dbReference>
<dbReference type="KEGG" id="bcom:BAUCODRAFT_118452"/>